<dbReference type="HAMAP" id="MF_01398">
    <property type="entry name" value="ATP_synth_b_bprime"/>
    <property type="match status" value="1"/>
</dbReference>
<dbReference type="CDD" id="cd06503">
    <property type="entry name" value="ATP-synt_Fo_b"/>
    <property type="match status" value="1"/>
</dbReference>
<dbReference type="SUPFAM" id="SSF81573">
    <property type="entry name" value="F1F0 ATP synthase subunit B, membrane domain"/>
    <property type="match status" value="1"/>
</dbReference>
<dbReference type="InterPro" id="IPR050059">
    <property type="entry name" value="ATP_synthase_B_chain"/>
</dbReference>
<reference evidence="17" key="1">
    <citation type="journal article" date="2014" name="Genome Announc.">
        <title>Draft genome sequence of Weissella oryzae SG25T, isolated from fermented rice grains.</title>
        <authorList>
            <person name="Tanizawa Y."/>
            <person name="Fujisawa T."/>
            <person name="Mochizuki T."/>
            <person name="Kaminuma E."/>
            <person name="Suzuki Y."/>
            <person name="Nakamura Y."/>
            <person name="Tohno M."/>
        </authorList>
    </citation>
    <scope>NUCLEOTIDE SEQUENCE [LARGE SCALE GENOMIC DNA]</scope>
    <source>
        <strain evidence="17">DSM 25784 / JCM 18191 / LMG 30913 / SG25</strain>
    </source>
</reference>
<comment type="similarity">
    <text evidence="1 13 14">Belongs to the ATPase B chain family.</text>
</comment>
<dbReference type="GO" id="GO:0005886">
    <property type="term" value="C:plasma membrane"/>
    <property type="evidence" value="ECO:0007669"/>
    <property type="project" value="UniProtKB-SubCell"/>
</dbReference>
<evidence type="ECO:0000256" key="13">
    <source>
        <dbReference type="HAMAP-Rule" id="MF_01398"/>
    </source>
</evidence>
<keyword evidence="6 13" id="KW-0375">Hydrogen ion transport</keyword>
<feature type="transmembrane region" description="Helical" evidence="13">
    <location>
        <begin position="20"/>
        <end position="38"/>
    </location>
</feature>
<organism evidence="16 17">
    <name type="scientific">Weissella oryzae (strain DSM 25784 / JCM 18191 / LMG 30913 / SG25)</name>
    <dbReference type="NCBI Taxonomy" id="1329250"/>
    <lineage>
        <taxon>Bacteria</taxon>
        <taxon>Bacillati</taxon>
        <taxon>Bacillota</taxon>
        <taxon>Bacilli</taxon>
        <taxon>Lactobacillales</taxon>
        <taxon>Lactobacillaceae</taxon>
        <taxon>Weissella</taxon>
    </lineage>
</organism>
<keyword evidence="3 13" id="KW-1003">Cell membrane</keyword>
<keyword evidence="17" id="KW-1185">Reference proteome</keyword>
<protein>
    <recommendedName>
        <fullName evidence="13">ATP synthase subunit b</fullName>
    </recommendedName>
    <alternativeName>
        <fullName evidence="13">ATP synthase F(0) sector subunit b</fullName>
    </alternativeName>
    <alternativeName>
        <fullName evidence="13">ATPase subunit I</fullName>
    </alternativeName>
    <alternativeName>
        <fullName evidence="13">F-type ATPase subunit b</fullName>
        <shortName evidence="13">F-ATPase subunit b</shortName>
    </alternativeName>
</protein>
<feature type="coiled-coil region" evidence="15">
    <location>
        <begin position="49"/>
        <end position="83"/>
    </location>
</feature>
<dbReference type="AlphaFoldDB" id="A0A069CS24"/>
<dbReference type="PANTHER" id="PTHR33445">
    <property type="entry name" value="ATP SYNTHASE SUBUNIT B', CHLOROPLASTIC"/>
    <property type="match status" value="1"/>
</dbReference>
<dbReference type="Proteomes" id="UP000030643">
    <property type="component" value="Unassembled WGS sequence"/>
</dbReference>
<evidence type="ECO:0000256" key="15">
    <source>
        <dbReference type="SAM" id="Coils"/>
    </source>
</evidence>
<evidence type="ECO:0000256" key="1">
    <source>
        <dbReference type="ARBA" id="ARBA00005513"/>
    </source>
</evidence>
<keyword evidence="10 13" id="KW-0066">ATP synthesis</keyword>
<dbReference type="GO" id="GO:0046933">
    <property type="term" value="F:proton-transporting ATP synthase activity, rotational mechanism"/>
    <property type="evidence" value="ECO:0007669"/>
    <property type="project" value="UniProtKB-UniRule"/>
</dbReference>
<accession>A0A069CS24</accession>
<keyword evidence="5 13" id="KW-0812">Transmembrane</keyword>
<dbReference type="GO" id="GO:0046961">
    <property type="term" value="F:proton-transporting ATPase activity, rotational mechanism"/>
    <property type="evidence" value="ECO:0007669"/>
    <property type="project" value="TreeGrafter"/>
</dbReference>
<dbReference type="eggNOG" id="COG0711">
    <property type="taxonomic scope" value="Bacteria"/>
</dbReference>
<evidence type="ECO:0000256" key="12">
    <source>
        <dbReference type="ARBA" id="ARBA00037847"/>
    </source>
</evidence>
<evidence type="ECO:0000256" key="6">
    <source>
        <dbReference type="ARBA" id="ARBA00022781"/>
    </source>
</evidence>
<comment type="subunit">
    <text evidence="13">F-type ATPases have 2 components, F(1) - the catalytic core - and F(0) - the membrane proton channel. F(1) has five subunits: alpha(3), beta(3), gamma(1), delta(1), epsilon(1). F(0) has three main subunits: a(1), b(2) and c(10-14). The alpha and beta chains form an alternating ring which encloses part of the gamma chain. F(1) is attached to F(0) by a central stalk formed by the gamma and epsilon chains, while a peripheral stalk is formed by the delta and b chains.</text>
</comment>
<evidence type="ECO:0000256" key="9">
    <source>
        <dbReference type="ARBA" id="ARBA00023136"/>
    </source>
</evidence>
<evidence type="ECO:0000256" key="14">
    <source>
        <dbReference type="RuleBase" id="RU003848"/>
    </source>
</evidence>
<evidence type="ECO:0000256" key="11">
    <source>
        <dbReference type="ARBA" id="ARBA00025198"/>
    </source>
</evidence>
<evidence type="ECO:0000256" key="2">
    <source>
        <dbReference type="ARBA" id="ARBA00022448"/>
    </source>
</evidence>
<name>A0A069CS24_WEIOS</name>
<dbReference type="InterPro" id="IPR002146">
    <property type="entry name" value="ATP_synth_b/b'su_bac/chlpt"/>
</dbReference>
<dbReference type="RefSeq" id="WP_027698171.1">
    <property type="nucleotide sequence ID" value="NZ_DF820484.1"/>
</dbReference>
<dbReference type="Pfam" id="PF00430">
    <property type="entry name" value="ATP-synt_B"/>
    <property type="match status" value="1"/>
</dbReference>
<comment type="function">
    <text evidence="11 13">F(1)F(0) ATP synthase produces ATP from ADP in the presence of a proton or sodium gradient. F-type ATPases consist of two structural domains, F(1) containing the extramembraneous catalytic core and F(0) containing the membrane proton channel, linked together by a central stalk and a peripheral stalk. During catalysis, ATP synthesis in the catalytic domain of F(1) is coupled via a rotary mechanism of the central stalk subunits to proton translocation.</text>
</comment>
<dbReference type="STRING" id="1329250.WOSG25_011180"/>
<evidence type="ECO:0000256" key="10">
    <source>
        <dbReference type="ARBA" id="ARBA00023310"/>
    </source>
</evidence>
<dbReference type="GO" id="GO:0045259">
    <property type="term" value="C:proton-transporting ATP synthase complex"/>
    <property type="evidence" value="ECO:0007669"/>
    <property type="project" value="UniProtKB-KW"/>
</dbReference>
<keyword evidence="4 13" id="KW-0138">CF(0)</keyword>
<dbReference type="InterPro" id="IPR005864">
    <property type="entry name" value="ATP_synth_F0_bsu_bac"/>
</dbReference>
<sequence length="171" mass="18664">MFNNLFLAGASEQLALGNMLFLLVAMVVLLLLLKHYAWKPVSKMMQDRADKIAHDLDSAEDARQKAQDLASQRQEQLQAARSDANGIIADAKTAAGLQRDQIVSDANTSAKAIKATATAQIEQERVEAMSSVKNEVAELSVTIAQKIIQKELKLEDQKALIDAYVEGLGDK</sequence>
<dbReference type="PANTHER" id="PTHR33445:SF1">
    <property type="entry name" value="ATP SYNTHASE SUBUNIT B"/>
    <property type="match status" value="1"/>
</dbReference>
<evidence type="ECO:0000256" key="7">
    <source>
        <dbReference type="ARBA" id="ARBA00022989"/>
    </source>
</evidence>
<evidence type="ECO:0000313" key="17">
    <source>
        <dbReference type="Proteomes" id="UP000030643"/>
    </source>
</evidence>
<proteinExistence type="inferred from homology"/>
<keyword evidence="8 13" id="KW-0406">Ion transport</keyword>
<keyword evidence="2 13" id="KW-0813">Transport</keyword>
<dbReference type="OrthoDB" id="282095at2"/>
<dbReference type="GO" id="GO:0012505">
    <property type="term" value="C:endomembrane system"/>
    <property type="evidence" value="ECO:0007669"/>
    <property type="project" value="UniProtKB-SubCell"/>
</dbReference>
<evidence type="ECO:0000256" key="8">
    <source>
        <dbReference type="ARBA" id="ARBA00023065"/>
    </source>
</evidence>
<dbReference type="EMBL" id="DF820484">
    <property type="protein sequence ID" value="GAK30028.1"/>
    <property type="molecule type" value="Genomic_DNA"/>
</dbReference>
<evidence type="ECO:0000256" key="5">
    <source>
        <dbReference type="ARBA" id="ARBA00022692"/>
    </source>
</evidence>
<keyword evidence="9 13" id="KW-0472">Membrane</keyword>
<dbReference type="NCBIfam" id="TIGR01144">
    <property type="entry name" value="ATP_synt_b"/>
    <property type="match status" value="1"/>
</dbReference>
<dbReference type="InterPro" id="IPR028987">
    <property type="entry name" value="ATP_synth_B-like_membr_sf"/>
</dbReference>
<evidence type="ECO:0000256" key="4">
    <source>
        <dbReference type="ARBA" id="ARBA00022547"/>
    </source>
</evidence>
<comment type="subcellular location">
    <subcellularLocation>
        <location evidence="13">Cell membrane</location>
        <topology evidence="13">Single-pass membrane protein</topology>
    </subcellularLocation>
    <subcellularLocation>
        <location evidence="12">Endomembrane system</location>
        <topology evidence="12">Single-pass membrane protein</topology>
    </subcellularLocation>
</comment>
<evidence type="ECO:0000256" key="3">
    <source>
        <dbReference type="ARBA" id="ARBA00022475"/>
    </source>
</evidence>
<evidence type="ECO:0000313" key="16">
    <source>
        <dbReference type="EMBL" id="GAK30028.1"/>
    </source>
</evidence>
<keyword evidence="7 13" id="KW-1133">Transmembrane helix</keyword>
<gene>
    <name evidence="13 16" type="primary">atpF</name>
    <name evidence="16" type="ORF">WOSG25_011180</name>
</gene>
<keyword evidence="15" id="KW-0175">Coiled coil</keyword>
<comment type="function">
    <text evidence="13">Component of the F(0) channel, it forms part of the peripheral stalk, linking F(1) to F(0).</text>
</comment>
<dbReference type="Gene3D" id="6.10.250.1580">
    <property type="match status" value="1"/>
</dbReference>